<evidence type="ECO:0000256" key="1">
    <source>
        <dbReference type="ARBA" id="ARBA00023157"/>
    </source>
</evidence>
<accession>A0A0C2MFG7</accession>
<dbReference type="SUPFAM" id="SSF57424">
    <property type="entry name" value="LDL receptor-like module"/>
    <property type="match status" value="1"/>
</dbReference>
<comment type="caution">
    <text evidence="3">The sequence shown here is derived from an EMBL/GenBank/DDBJ whole genome shotgun (WGS) entry which is preliminary data.</text>
</comment>
<dbReference type="AlphaFoldDB" id="A0A0C2MFG7"/>
<keyword evidence="4" id="KW-1185">Reference proteome</keyword>
<dbReference type="EMBL" id="JWZT01005606">
    <property type="protein sequence ID" value="KII60471.1"/>
    <property type="molecule type" value="Genomic_DNA"/>
</dbReference>
<dbReference type="OrthoDB" id="10063075at2759"/>
<name>A0A0C2MFG7_THEKT</name>
<dbReference type="InterPro" id="IPR002172">
    <property type="entry name" value="LDrepeatLR_classA_rpt"/>
</dbReference>
<keyword evidence="3" id="KW-0449">Lipoprotein</keyword>
<dbReference type="PROSITE" id="PS01209">
    <property type="entry name" value="LDLRA_1"/>
    <property type="match status" value="1"/>
</dbReference>
<sequence>MNQHLYFIQYSILVHTDLNASGRLNRVSYSDFSEVIDLKILTRHYSEIRHPYGVTTCRYTCDVLKKSENFCFCIYEIQTIKEYICARLDVTCLKKFCVGFMCENGKCLRNNIRCNTIDDCGDGSDEANCTQLCPNDKHFCKGQCISNDKICHDFSYRYPPTTMTDVFSRSHRISDFYHNSPF</sequence>
<dbReference type="SMART" id="SM00192">
    <property type="entry name" value="LDLa"/>
    <property type="match status" value="1"/>
</dbReference>
<comment type="caution">
    <text evidence="2">Lacks conserved residue(s) required for the propagation of feature annotation.</text>
</comment>
<protein>
    <submittedName>
        <fullName evidence="3">Low-density lipoprotein receptor-related protein 3</fullName>
    </submittedName>
</protein>
<evidence type="ECO:0000256" key="2">
    <source>
        <dbReference type="PROSITE-ProRule" id="PRU00124"/>
    </source>
</evidence>
<dbReference type="InterPro" id="IPR023415">
    <property type="entry name" value="LDLR_class-A_CS"/>
</dbReference>
<reference evidence="3 4" key="1">
    <citation type="journal article" date="2014" name="Genome Biol. Evol.">
        <title>The genome of the myxosporean Thelohanellus kitauei shows adaptations to nutrient acquisition within its fish host.</title>
        <authorList>
            <person name="Yang Y."/>
            <person name="Xiong J."/>
            <person name="Zhou Z."/>
            <person name="Huo F."/>
            <person name="Miao W."/>
            <person name="Ran C."/>
            <person name="Liu Y."/>
            <person name="Zhang J."/>
            <person name="Feng J."/>
            <person name="Wang M."/>
            <person name="Wang M."/>
            <person name="Wang L."/>
            <person name="Yao B."/>
        </authorList>
    </citation>
    <scope>NUCLEOTIDE SEQUENCE [LARGE SCALE GENOMIC DNA]</scope>
    <source>
        <strain evidence="3">Wuqing</strain>
    </source>
</reference>
<dbReference type="Gene3D" id="4.10.400.10">
    <property type="entry name" value="Low-density Lipoprotein Receptor"/>
    <property type="match status" value="1"/>
</dbReference>
<evidence type="ECO:0000313" key="4">
    <source>
        <dbReference type="Proteomes" id="UP000031668"/>
    </source>
</evidence>
<keyword evidence="1 2" id="KW-1015">Disulfide bond</keyword>
<dbReference type="Proteomes" id="UP000031668">
    <property type="component" value="Unassembled WGS sequence"/>
</dbReference>
<proteinExistence type="predicted"/>
<feature type="disulfide bond" evidence="2">
    <location>
        <begin position="102"/>
        <end position="120"/>
    </location>
</feature>
<dbReference type="InterPro" id="IPR036055">
    <property type="entry name" value="LDL_receptor-like_sf"/>
</dbReference>
<gene>
    <name evidence="3" type="ORF">RF11_04714</name>
</gene>
<evidence type="ECO:0000313" key="3">
    <source>
        <dbReference type="EMBL" id="KII60471.1"/>
    </source>
</evidence>
<dbReference type="FunFam" id="4.10.400.10:FF:000119">
    <property type="entry name" value="Suppressor of tumorigenicity 14 protein homolog"/>
    <property type="match status" value="1"/>
</dbReference>
<keyword evidence="3" id="KW-0675">Receptor</keyword>
<organism evidence="3 4">
    <name type="scientific">Thelohanellus kitauei</name>
    <name type="common">Myxosporean</name>
    <dbReference type="NCBI Taxonomy" id="669202"/>
    <lineage>
        <taxon>Eukaryota</taxon>
        <taxon>Metazoa</taxon>
        <taxon>Cnidaria</taxon>
        <taxon>Myxozoa</taxon>
        <taxon>Myxosporea</taxon>
        <taxon>Bivalvulida</taxon>
        <taxon>Platysporina</taxon>
        <taxon>Myxobolidae</taxon>
        <taxon>Thelohanellus</taxon>
    </lineage>
</organism>
<dbReference type="PROSITE" id="PS50068">
    <property type="entry name" value="LDLRA_2"/>
    <property type="match status" value="1"/>
</dbReference>
<feature type="disulfide bond" evidence="2">
    <location>
        <begin position="114"/>
        <end position="129"/>
    </location>
</feature>
<dbReference type="CDD" id="cd00112">
    <property type="entry name" value="LDLa"/>
    <property type="match status" value="1"/>
</dbReference>
<dbReference type="Pfam" id="PF00057">
    <property type="entry name" value="Ldl_recept_a"/>
    <property type="match status" value="1"/>
</dbReference>